<accession>A0A6N2Z5B5</accession>
<evidence type="ECO:0000313" key="1">
    <source>
        <dbReference type="EMBL" id="VYT73020.1"/>
    </source>
</evidence>
<gene>
    <name evidence="1" type="ORF">SSLFYP27_00493</name>
</gene>
<dbReference type="RefSeq" id="WP_156666444.1">
    <property type="nucleotide sequence ID" value="NZ_CACRUO010000015.1"/>
</dbReference>
<dbReference type="AlphaFoldDB" id="A0A6N2Z5B5"/>
<dbReference type="EMBL" id="CACRUO010000015">
    <property type="protein sequence ID" value="VYT73020.1"/>
    <property type="molecule type" value="Genomic_DNA"/>
</dbReference>
<sequence>MVYLRGKKTRQEFVATHDLKPISYQKLLKGQTKESAGGTELTDRYYCFLYNRKGIDEQKTFICGYHIAKDLLRLTGQEELPLFNPLKTVARKSNNQHKKDNINKVSRQWNDVARQLSDAINLFIAYWDKPIYGVLAAIQFEINAKYYKRPKDSKIKSVNTCLYRIINEKTLKDIEQELSKENDIKNYDFSLLNEILKRNNIKSSFG</sequence>
<protein>
    <submittedName>
        <fullName evidence="1">Uncharacterized protein</fullName>
    </submittedName>
</protein>
<name>A0A6N2Z5B5_STASI</name>
<organism evidence="1">
    <name type="scientific">Staphylococcus simulans</name>
    <dbReference type="NCBI Taxonomy" id="1286"/>
    <lineage>
        <taxon>Bacteria</taxon>
        <taxon>Bacillati</taxon>
        <taxon>Bacillota</taxon>
        <taxon>Bacilli</taxon>
        <taxon>Bacillales</taxon>
        <taxon>Staphylococcaceae</taxon>
        <taxon>Staphylococcus</taxon>
    </lineage>
</organism>
<reference evidence="1" key="1">
    <citation type="submission" date="2019-11" db="EMBL/GenBank/DDBJ databases">
        <authorList>
            <person name="Feng L."/>
        </authorList>
    </citation>
    <scope>NUCLEOTIDE SEQUENCE</scope>
    <source>
        <strain evidence="1">SsimulansLFYP27</strain>
    </source>
</reference>
<proteinExistence type="predicted"/>